<proteinExistence type="inferred from homology"/>
<feature type="region of interest" description="Disordered" evidence="2">
    <location>
        <begin position="336"/>
        <end position="362"/>
    </location>
</feature>
<evidence type="ECO:0000313" key="4">
    <source>
        <dbReference type="Proteomes" id="UP000019591"/>
    </source>
</evidence>
<evidence type="ECO:0000313" key="3">
    <source>
        <dbReference type="EMBL" id="AHM56794.1"/>
    </source>
</evidence>
<dbReference type="OrthoDB" id="9768858at2"/>
<sequence>MDSTISENAFELDTQRQADIIAKTARNSAEISIIASEIDLDNPETIAAFGNKTAHEISRFSDMILDTIKITSLENPEALLVQLNKIMNKFDASDFSEEQKSGLIVRIMKRTRDSIDALLSKYSSMGGEMEKIYVRLKEYESEIKKSNSLLDSMFEKNIGYFETLEKYITAGSSVLQKIQSETIPQLESKATLTGDQMDRLNLSNARNMEEMVQQRIYDLELAKNVSLQTMPQIRLIQKGNYNLIRKINSAFIITIPIFKQSLIQAITLKRQLIQAKAMAALDEKTNELLVKNSENTALQSKMLAHMSSGGALDIETLEKTWNTIVKGIEETKQIHEDMKRKRDEGTQRLHQIQEDFKKRSGV</sequence>
<dbReference type="STRING" id="1286171.EAL2_c14990"/>
<gene>
    <name evidence="3" type="primary">yceH</name>
    <name evidence="3" type="ORF">EAL2_c14990</name>
</gene>
<comment type="similarity">
    <text evidence="1">Belongs to the TelA family.</text>
</comment>
<dbReference type="Pfam" id="PF05816">
    <property type="entry name" value="TelA"/>
    <property type="match status" value="1"/>
</dbReference>
<dbReference type="PANTHER" id="PTHR38432:SF2">
    <property type="entry name" value="TELLURITE RESISTANCE PROTEIN"/>
    <property type="match status" value="1"/>
</dbReference>
<dbReference type="eggNOG" id="COG3853">
    <property type="taxonomic scope" value="Bacteria"/>
</dbReference>
<dbReference type="PATRIC" id="fig|1286171.3.peg.1450"/>
<dbReference type="Proteomes" id="UP000019591">
    <property type="component" value="Chromosome"/>
</dbReference>
<keyword evidence="4" id="KW-1185">Reference proteome</keyword>
<name>W8T4V2_PEPAC</name>
<protein>
    <submittedName>
        <fullName evidence="3">YceH</fullName>
    </submittedName>
</protein>
<dbReference type="HOGENOM" id="CLU_032111_2_1_9"/>
<dbReference type="EMBL" id="CP007452">
    <property type="protein sequence ID" value="AHM56794.1"/>
    <property type="molecule type" value="Genomic_DNA"/>
</dbReference>
<accession>W8T4V2</accession>
<dbReference type="InterPro" id="IPR008863">
    <property type="entry name" value="Toxic_anion-R_TelA"/>
</dbReference>
<dbReference type="PIRSF" id="PIRSF026508">
    <property type="entry name" value="TelA"/>
    <property type="match status" value="1"/>
</dbReference>
<evidence type="ECO:0000256" key="2">
    <source>
        <dbReference type="SAM" id="MobiDB-lite"/>
    </source>
</evidence>
<organism evidence="3 4">
    <name type="scientific">Peptoclostridium acidaminophilum DSM 3953</name>
    <dbReference type="NCBI Taxonomy" id="1286171"/>
    <lineage>
        <taxon>Bacteria</taxon>
        <taxon>Bacillati</taxon>
        <taxon>Bacillota</taxon>
        <taxon>Clostridia</taxon>
        <taxon>Peptostreptococcales</taxon>
        <taxon>Peptoclostridiaceae</taxon>
        <taxon>Peptoclostridium</taxon>
    </lineage>
</organism>
<dbReference type="RefSeq" id="WP_025435777.1">
    <property type="nucleotide sequence ID" value="NZ_CP007452.1"/>
</dbReference>
<dbReference type="PANTHER" id="PTHR38432">
    <property type="entry name" value="TELA-LIKE PROTEIN SAOUHSC_01408"/>
    <property type="match status" value="1"/>
</dbReference>
<dbReference type="AlphaFoldDB" id="W8T4V2"/>
<reference evidence="3 4" key="1">
    <citation type="journal article" date="2014" name="Genome Announc.">
        <title>Complete Genome Sequence of Amino Acid-Utilizing Eubacterium acidaminophilum al-2 (DSM 3953).</title>
        <authorList>
            <person name="Poehlein A."/>
            <person name="Andreesen J.R."/>
            <person name="Daniel R."/>
        </authorList>
    </citation>
    <scope>NUCLEOTIDE SEQUENCE [LARGE SCALE GENOMIC DNA]</scope>
    <source>
        <strain evidence="3 4">DSM 3953</strain>
    </source>
</reference>
<dbReference type="KEGG" id="eac:EAL2_c14990"/>
<evidence type="ECO:0000256" key="1">
    <source>
        <dbReference type="PIRNR" id="PIRNR026508"/>
    </source>
</evidence>